<evidence type="ECO:0000313" key="3">
    <source>
        <dbReference type="Proteomes" id="UP001165042"/>
    </source>
</evidence>
<dbReference type="Proteomes" id="UP001165042">
    <property type="component" value="Unassembled WGS sequence"/>
</dbReference>
<reference evidence="2" key="1">
    <citation type="submission" date="2023-02" db="EMBL/GenBank/DDBJ databases">
        <title>Actinokineospora globicatena NBRC 15670.</title>
        <authorList>
            <person name="Ichikawa N."/>
            <person name="Sato H."/>
            <person name="Tonouchi N."/>
        </authorList>
    </citation>
    <scope>NUCLEOTIDE SEQUENCE</scope>
    <source>
        <strain evidence="2">NBRC 15670</strain>
    </source>
</reference>
<dbReference type="EMBL" id="BSSD01000011">
    <property type="protein sequence ID" value="GLW94926.1"/>
    <property type="molecule type" value="Genomic_DNA"/>
</dbReference>
<organism evidence="2 3">
    <name type="scientific">Actinokineospora globicatena</name>
    <dbReference type="NCBI Taxonomy" id="103729"/>
    <lineage>
        <taxon>Bacteria</taxon>
        <taxon>Bacillati</taxon>
        <taxon>Actinomycetota</taxon>
        <taxon>Actinomycetes</taxon>
        <taxon>Pseudonocardiales</taxon>
        <taxon>Pseudonocardiaceae</taxon>
        <taxon>Actinokineospora</taxon>
    </lineage>
</organism>
<accession>A0A9W6VD64</accession>
<comment type="caution">
    <text evidence="2">The sequence shown here is derived from an EMBL/GenBank/DDBJ whole genome shotgun (WGS) entry which is preliminary data.</text>
</comment>
<feature type="compositionally biased region" description="Low complexity" evidence="1">
    <location>
        <begin position="49"/>
        <end position="58"/>
    </location>
</feature>
<feature type="compositionally biased region" description="Gly residues" evidence="1">
    <location>
        <begin position="29"/>
        <end position="40"/>
    </location>
</feature>
<keyword evidence="3" id="KW-1185">Reference proteome</keyword>
<proteinExistence type="predicted"/>
<protein>
    <submittedName>
        <fullName evidence="2">Uncharacterized protein</fullName>
    </submittedName>
</protein>
<gene>
    <name evidence="2" type="ORF">Aglo03_57420</name>
</gene>
<evidence type="ECO:0000313" key="2">
    <source>
        <dbReference type="EMBL" id="GLW94926.1"/>
    </source>
</evidence>
<feature type="region of interest" description="Disordered" evidence="1">
    <location>
        <begin position="1"/>
        <end position="58"/>
    </location>
</feature>
<name>A0A9W6VD64_9PSEU</name>
<dbReference type="AlphaFoldDB" id="A0A9W6VD64"/>
<sequence length="58" mass="5668">MMNTEDAGEIAESVMSRVPSTFSPRRSAGVGGGEFGVDGGSGDDGDGSGMAVSSDAVL</sequence>
<evidence type="ECO:0000256" key="1">
    <source>
        <dbReference type="SAM" id="MobiDB-lite"/>
    </source>
</evidence>